<proteinExistence type="predicted"/>
<organism evidence="1 2">
    <name type="scientific">Sinorhizobium saheli</name>
    <dbReference type="NCBI Taxonomy" id="36856"/>
    <lineage>
        <taxon>Bacteria</taxon>
        <taxon>Pseudomonadati</taxon>
        <taxon>Pseudomonadota</taxon>
        <taxon>Alphaproteobacteria</taxon>
        <taxon>Hyphomicrobiales</taxon>
        <taxon>Rhizobiaceae</taxon>
        <taxon>Sinorhizobium/Ensifer group</taxon>
        <taxon>Sinorhizobium</taxon>
    </lineage>
</organism>
<sequence length="68" mass="7849">MTSLFVESMPLIFQLLPVLTGPIYSSAQTCRVDAALNDNQVRDRNHRLMVRRHDVEMGGLWSFEKILM</sequence>
<evidence type="ECO:0000313" key="2">
    <source>
        <dbReference type="Proteomes" id="UP000078507"/>
    </source>
</evidence>
<comment type="caution">
    <text evidence="1">The sequence shown here is derived from an EMBL/GenBank/DDBJ whole genome shotgun (WGS) entry which is preliminary data.</text>
</comment>
<keyword evidence="2" id="KW-1185">Reference proteome</keyword>
<gene>
    <name evidence="1" type="ORF">ATB98_06000</name>
</gene>
<dbReference type="STRING" id="36856.ATB98_06000"/>
<reference evidence="1 2" key="1">
    <citation type="submission" date="2015-11" db="EMBL/GenBank/DDBJ databases">
        <title>Ensifer anhuiense sp. nov., an effective nitrogen fixation bacterium with Glycine soja.</title>
        <authorList>
            <person name="Yan H."/>
            <person name="Chen W."/>
        </authorList>
    </citation>
    <scope>NUCLEOTIDE SEQUENCE [LARGE SCALE GENOMIC DNA]</scope>
    <source>
        <strain evidence="1 2">LMG 7837</strain>
    </source>
</reference>
<name>A0A178Y320_SINSA</name>
<accession>A0A178Y320</accession>
<dbReference type="EMBL" id="LNQB01000083">
    <property type="protein sequence ID" value="OAP41969.1"/>
    <property type="molecule type" value="Genomic_DNA"/>
</dbReference>
<evidence type="ECO:0000313" key="1">
    <source>
        <dbReference type="EMBL" id="OAP41969.1"/>
    </source>
</evidence>
<dbReference type="Proteomes" id="UP000078507">
    <property type="component" value="Unassembled WGS sequence"/>
</dbReference>
<dbReference type="AlphaFoldDB" id="A0A178Y320"/>
<protein>
    <submittedName>
        <fullName evidence="1">Uncharacterized protein</fullName>
    </submittedName>
</protein>